<organism evidence="1 2">
    <name type="scientific">Methanocella paludicola (strain DSM 17711 / JCM 13418 / NBRC 101707 / SANAE)</name>
    <dbReference type="NCBI Taxonomy" id="304371"/>
    <lineage>
        <taxon>Archaea</taxon>
        <taxon>Methanobacteriati</taxon>
        <taxon>Methanobacteriota</taxon>
        <taxon>Stenosarchaea group</taxon>
        <taxon>Methanomicrobia</taxon>
        <taxon>Methanocellales</taxon>
        <taxon>Methanocellaceae</taxon>
        <taxon>Methanocella</taxon>
    </lineage>
</organism>
<reference evidence="1 2" key="2">
    <citation type="journal article" date="2008" name="Int. J. Syst. Evol. Microbiol.">
        <title>Methanocella paludicola gen. nov., sp. nov., a methane-producing archaeon, the first isolate of the lineage 'Rice Cluster I', and proposal of the new archaeal order Methanocellales ord. nov.</title>
        <authorList>
            <person name="Sakai S."/>
            <person name="Imachi H."/>
            <person name="Hanada S."/>
            <person name="Ohashi A."/>
            <person name="Harada H."/>
            <person name="Kamagata Y."/>
        </authorList>
    </citation>
    <scope>NUCLEOTIDE SEQUENCE [LARGE SCALE GENOMIC DNA]</scope>
    <source>
        <strain evidence="2">DSM 17711 / JCM 13418 / NBRC 101707 / SANAE</strain>
    </source>
</reference>
<dbReference type="InterPro" id="IPR002591">
    <property type="entry name" value="Phosphodiest/P_Trfase"/>
</dbReference>
<dbReference type="SUPFAM" id="SSF53649">
    <property type="entry name" value="Alkaline phosphatase-like"/>
    <property type="match status" value="1"/>
</dbReference>
<protein>
    <submittedName>
        <fullName evidence="1">Uncharacterized protein</fullName>
    </submittedName>
</protein>
<evidence type="ECO:0000313" key="2">
    <source>
        <dbReference type="Proteomes" id="UP000001882"/>
    </source>
</evidence>
<name>D1YZ01_METPS</name>
<gene>
    <name evidence="1" type="ordered locus">MCP_1601</name>
</gene>
<sequence length="458" mass="52546">MGIDRYLATSGLKDIKILHDMVTETRKICNDKLNNYINIYQEKWNLTSVSLCIKKMFNPKIYDSAVTSCMYSDQQRVIYVLLDGFGYSQYLWLSNGLKERKSTTFGINLFEWLQGKDEYNDKLILGSTLITDTGAALTTIFTGLLPVETRVISSKVYNGTLNDKEKIADVKRVAEGGLSRYIGKKPETFLNHIKDIQFNILSATKSSKVTSDFTKMLYGDNNVVNIDPSDRLFKNIVKTIVNNKKQLIIAYYPLIDHSGHTIGSFTSFESYEYEKLNLLLVEFMLDLAKNKKEIFDGKTTIIFSADHGMFETSSKYITKKEIKEEFEHSKLKSPYISVSNRCLLFYDINRMDLEESYSLIKGLLEKKGIPNRIYRYNDPIIEKLLCKKNEPIDYRAPDIVCLFSDEGIAVPFKDIDETMLHYGGHGGCSSEEVFVPFITLRLTERLYEDLTGYFSKLG</sequence>
<dbReference type="Gene3D" id="3.40.720.10">
    <property type="entry name" value="Alkaline Phosphatase, subunit A"/>
    <property type="match status" value="1"/>
</dbReference>
<dbReference type="AlphaFoldDB" id="D1YZ01"/>
<dbReference type="EMBL" id="AP011532">
    <property type="protein sequence ID" value="BAI61673.1"/>
    <property type="molecule type" value="Genomic_DNA"/>
</dbReference>
<dbReference type="KEGG" id="mpd:MCP_1601"/>
<dbReference type="eggNOG" id="arCOG01378">
    <property type="taxonomic scope" value="Archaea"/>
</dbReference>
<reference evidence="1 2" key="1">
    <citation type="journal article" date="2007" name="Appl. Environ. Microbiol.">
        <title>Isolation of key methanogens for global methane emission from rice paddy fields: a novel isolate affiliated with the clone cluster rice cluster I.</title>
        <authorList>
            <person name="Sakai S."/>
            <person name="Imachi H."/>
            <person name="Sekiguchi Y."/>
            <person name="Ohashi A."/>
            <person name="Harada H."/>
            <person name="Kamagata Y."/>
        </authorList>
    </citation>
    <scope>NUCLEOTIDE SEQUENCE [LARGE SCALE GENOMIC DNA]</scope>
    <source>
        <strain evidence="2">DSM 17711 / JCM 13418 / NBRC 101707 / SANAE</strain>
    </source>
</reference>
<keyword evidence="2" id="KW-1185">Reference proteome</keyword>
<accession>D1YZ01</accession>
<dbReference type="Proteomes" id="UP000001882">
    <property type="component" value="Chromosome"/>
</dbReference>
<dbReference type="InParanoid" id="D1YZ01"/>
<evidence type="ECO:0000313" key="1">
    <source>
        <dbReference type="EMBL" id="BAI61673.1"/>
    </source>
</evidence>
<reference evidence="2" key="3">
    <citation type="journal article" date="2011" name="PLoS ONE">
        <title>Genome sequence of a mesophilic hydrogenotrophic methanogen Methanocella paludicola, the first cultivated representative of the order Methanocellales.</title>
        <authorList>
            <person name="Sakai S."/>
            <person name="Takaki Y."/>
            <person name="Shimamura S."/>
            <person name="Sekine M."/>
            <person name="Tajima T."/>
            <person name="Kosugi H."/>
            <person name="Ichikawa N."/>
            <person name="Tasumi E."/>
            <person name="Hiraki A.T."/>
            <person name="Shimizu A."/>
            <person name="Kato Y."/>
            <person name="Nishiko R."/>
            <person name="Mori K."/>
            <person name="Fujita N."/>
            <person name="Imachi H."/>
            <person name="Takai K."/>
        </authorList>
    </citation>
    <scope>NUCLEOTIDE SEQUENCE [LARGE SCALE GENOMIC DNA]</scope>
    <source>
        <strain evidence="2">DSM 17711 / JCM 13418 / NBRC 101707 / SANAE</strain>
    </source>
</reference>
<proteinExistence type="predicted"/>
<dbReference type="InterPro" id="IPR017850">
    <property type="entry name" value="Alkaline_phosphatase_core_sf"/>
</dbReference>
<dbReference type="Pfam" id="PF01663">
    <property type="entry name" value="Phosphodiest"/>
    <property type="match status" value="1"/>
</dbReference>
<dbReference type="STRING" id="304371.MCP_1601"/>